<feature type="compositionally biased region" description="Polar residues" evidence="5">
    <location>
        <begin position="204"/>
        <end position="224"/>
    </location>
</feature>
<dbReference type="PROSITE" id="PS50103">
    <property type="entry name" value="ZF_C3H1"/>
    <property type="match status" value="1"/>
</dbReference>
<dbReference type="PANTHER" id="PTHR21099">
    <property type="entry name" value="RAD201"/>
    <property type="match status" value="1"/>
</dbReference>
<dbReference type="GO" id="GO:0005634">
    <property type="term" value="C:nucleus"/>
    <property type="evidence" value="ECO:0007669"/>
    <property type="project" value="TreeGrafter"/>
</dbReference>
<dbReference type="SMART" id="SM00356">
    <property type="entry name" value="ZnF_C3H1"/>
    <property type="match status" value="1"/>
</dbReference>
<protein>
    <recommendedName>
        <fullName evidence="6">C3H1-type domain-containing protein</fullName>
    </recommendedName>
</protein>
<evidence type="ECO:0000256" key="3">
    <source>
        <dbReference type="ARBA" id="ARBA00022833"/>
    </source>
</evidence>
<evidence type="ECO:0000313" key="8">
    <source>
        <dbReference type="Proteomes" id="UP000799536"/>
    </source>
</evidence>
<keyword evidence="3 4" id="KW-0862">Zinc</keyword>
<dbReference type="Pfam" id="PF18044">
    <property type="entry name" value="zf-CCCH_4"/>
    <property type="match status" value="1"/>
</dbReference>
<feature type="region of interest" description="Disordered" evidence="5">
    <location>
        <begin position="204"/>
        <end position="294"/>
    </location>
</feature>
<reference evidence="7" key="1">
    <citation type="journal article" date="2020" name="Stud. Mycol.">
        <title>101 Dothideomycetes genomes: a test case for predicting lifestyles and emergence of pathogens.</title>
        <authorList>
            <person name="Haridas S."/>
            <person name="Albert R."/>
            <person name="Binder M."/>
            <person name="Bloem J."/>
            <person name="Labutti K."/>
            <person name="Salamov A."/>
            <person name="Andreopoulos B."/>
            <person name="Baker S."/>
            <person name="Barry K."/>
            <person name="Bills G."/>
            <person name="Bluhm B."/>
            <person name="Cannon C."/>
            <person name="Castanera R."/>
            <person name="Culley D."/>
            <person name="Daum C."/>
            <person name="Ezra D."/>
            <person name="Gonzalez J."/>
            <person name="Henrissat B."/>
            <person name="Kuo A."/>
            <person name="Liang C."/>
            <person name="Lipzen A."/>
            <person name="Lutzoni F."/>
            <person name="Magnuson J."/>
            <person name="Mondo S."/>
            <person name="Nolan M."/>
            <person name="Ohm R."/>
            <person name="Pangilinan J."/>
            <person name="Park H.-J."/>
            <person name="Ramirez L."/>
            <person name="Alfaro M."/>
            <person name="Sun H."/>
            <person name="Tritt A."/>
            <person name="Yoshinaga Y."/>
            <person name="Zwiers L.-H."/>
            <person name="Turgeon B."/>
            <person name="Goodwin S."/>
            <person name="Spatafora J."/>
            <person name="Crous P."/>
            <person name="Grigoriev I."/>
        </authorList>
    </citation>
    <scope>NUCLEOTIDE SEQUENCE</scope>
    <source>
        <strain evidence="7">ATCC 74209</strain>
    </source>
</reference>
<evidence type="ECO:0000256" key="1">
    <source>
        <dbReference type="ARBA" id="ARBA00022723"/>
    </source>
</evidence>
<dbReference type="PANTHER" id="PTHR21099:SF2">
    <property type="entry name" value="SI:CH211-113E8.11"/>
    <property type="match status" value="1"/>
</dbReference>
<gene>
    <name evidence="7" type="ORF">GQ43DRAFT_483027</name>
</gene>
<dbReference type="Gene3D" id="4.10.1000.10">
    <property type="entry name" value="Zinc finger, CCCH-type"/>
    <property type="match status" value="1"/>
</dbReference>
<feature type="region of interest" description="Disordered" evidence="5">
    <location>
        <begin position="433"/>
        <end position="462"/>
    </location>
</feature>
<sequence length="603" mass="62823">MTICKFFENGTCRFGSNCRFEHVRRGQNTNQFGALGGRTDSYRPNSDRDQSQYRYHLQPEMIKYDLKDDRPLWPLGAYAPGRNPPRQLIEGPVEMSPEELRVRYYVAKASGNEAMAQREETELAAMMQKQVDAILKDLHGACKYVQEGENVPGNRLAITESFKTSGKFAKENAAPTASSAFGGGAQTSAFGKPTGPAFGQTGFGQPSTTTTPASGFGQPSTLGQGSAFGKPAGPAFGQSGFGQAASTQASGFGKPAAPAFGQTGFGQAPAATQASGFGKPATPSFGQTGFGQPAQQVATSGFGQVAATGQASGFGQPAKPAFGQTGFGQAPATTQSSGFGQAAKPAFGTPAFGQPVQPAAASPSPFGQPVQNTQANAFGQPAQPTAASPAQPAFGQSAFGKPATLGQQQQASSGAFGTASFGTKPTITASPFSQAAEAPKPSGFGTTTTTTTTTPQLPTNPLGAAESGVFTIPPTPATPIYSANADPSAYSTKDANGRLTSWKGRPVAYFSGDSNAYVARHQNANPNEKNPKDWERIWIPNGPGSMQNDPAKNPYKEGRPEEYAGEAGKQLEEIYRVVRETGRFAGNVVPLVPPKMDWVSFAV</sequence>
<dbReference type="CDD" id="cd23954">
    <property type="entry name" value="AMO1_CTD"/>
    <property type="match status" value="1"/>
</dbReference>
<evidence type="ECO:0000256" key="5">
    <source>
        <dbReference type="SAM" id="MobiDB-lite"/>
    </source>
</evidence>
<keyword evidence="1 4" id="KW-0479">Metal-binding</keyword>
<feature type="region of interest" description="Disordered" evidence="5">
    <location>
        <begin position="316"/>
        <end position="419"/>
    </location>
</feature>
<dbReference type="OrthoDB" id="20729at2759"/>
<feature type="zinc finger region" description="C3H1-type" evidence="4">
    <location>
        <begin position="1"/>
        <end position="25"/>
    </location>
</feature>
<dbReference type="EMBL" id="ML994119">
    <property type="protein sequence ID" value="KAF2198771.1"/>
    <property type="molecule type" value="Genomic_DNA"/>
</dbReference>
<evidence type="ECO:0000259" key="6">
    <source>
        <dbReference type="PROSITE" id="PS50103"/>
    </source>
</evidence>
<comment type="caution">
    <text evidence="7">The sequence shown here is derived from an EMBL/GenBank/DDBJ whole genome shotgun (WGS) entry which is preliminary data.</text>
</comment>
<dbReference type="SUPFAM" id="SSF90229">
    <property type="entry name" value="CCCH zinc finger"/>
    <property type="match status" value="1"/>
</dbReference>
<name>A0A9P4MPZ2_9PLEO</name>
<dbReference type="GO" id="GO:0008270">
    <property type="term" value="F:zinc ion binding"/>
    <property type="evidence" value="ECO:0007669"/>
    <property type="project" value="UniProtKB-KW"/>
</dbReference>
<dbReference type="InterPro" id="IPR041367">
    <property type="entry name" value="Znf-CCCH_4"/>
</dbReference>
<evidence type="ECO:0000256" key="4">
    <source>
        <dbReference type="PROSITE-ProRule" id="PRU00723"/>
    </source>
</evidence>
<keyword evidence="2 4" id="KW-0863">Zinc-finger</keyword>
<evidence type="ECO:0000256" key="2">
    <source>
        <dbReference type="ARBA" id="ARBA00022771"/>
    </source>
</evidence>
<dbReference type="InterPro" id="IPR000571">
    <property type="entry name" value="Znf_CCCH"/>
</dbReference>
<dbReference type="Proteomes" id="UP000799536">
    <property type="component" value="Unassembled WGS sequence"/>
</dbReference>
<keyword evidence="8" id="KW-1185">Reference proteome</keyword>
<feature type="compositionally biased region" description="Low complexity" evidence="5">
    <location>
        <begin position="403"/>
        <end position="419"/>
    </location>
</feature>
<dbReference type="InterPro" id="IPR036855">
    <property type="entry name" value="Znf_CCCH_sf"/>
</dbReference>
<evidence type="ECO:0000313" key="7">
    <source>
        <dbReference type="EMBL" id="KAF2198771.1"/>
    </source>
</evidence>
<organism evidence="7 8">
    <name type="scientific">Delitschia confertaspora ATCC 74209</name>
    <dbReference type="NCBI Taxonomy" id="1513339"/>
    <lineage>
        <taxon>Eukaryota</taxon>
        <taxon>Fungi</taxon>
        <taxon>Dikarya</taxon>
        <taxon>Ascomycota</taxon>
        <taxon>Pezizomycotina</taxon>
        <taxon>Dothideomycetes</taxon>
        <taxon>Pleosporomycetidae</taxon>
        <taxon>Pleosporales</taxon>
        <taxon>Delitschiaceae</taxon>
        <taxon>Delitschia</taxon>
    </lineage>
</organism>
<dbReference type="AlphaFoldDB" id="A0A9P4MPZ2"/>
<proteinExistence type="predicted"/>
<feature type="compositionally biased region" description="Low complexity" evidence="5">
    <location>
        <begin position="380"/>
        <end position="393"/>
    </location>
</feature>
<feature type="domain" description="C3H1-type" evidence="6">
    <location>
        <begin position="1"/>
        <end position="25"/>
    </location>
</feature>
<accession>A0A9P4MPZ2</accession>